<keyword evidence="3" id="KW-0813">Transport</keyword>
<dbReference type="Gene3D" id="2.40.420.20">
    <property type="match status" value="1"/>
</dbReference>
<comment type="caution">
    <text evidence="8">The sequence shown here is derived from an EMBL/GenBank/DDBJ whole genome shotgun (WGS) entry which is preliminary data.</text>
</comment>
<dbReference type="Proteomes" id="UP000297729">
    <property type="component" value="Unassembled WGS sequence"/>
</dbReference>
<dbReference type="OrthoDB" id="9806939at2"/>
<dbReference type="RefSeq" id="WP_135202394.1">
    <property type="nucleotide sequence ID" value="NZ_SPVG01000154.1"/>
</dbReference>
<dbReference type="SUPFAM" id="SSF111369">
    <property type="entry name" value="HlyD-like secretion proteins"/>
    <property type="match status" value="1"/>
</dbReference>
<comment type="subcellular location">
    <subcellularLocation>
        <location evidence="1">Cell envelope</location>
    </subcellularLocation>
</comment>
<feature type="domain" description="Multidrug resistance protein MdtA-like C-terminal permuted SH3" evidence="7">
    <location>
        <begin position="303"/>
        <end position="358"/>
    </location>
</feature>
<dbReference type="InterPro" id="IPR058624">
    <property type="entry name" value="MdtA-like_HH"/>
</dbReference>
<dbReference type="NCBIfam" id="TIGR01730">
    <property type="entry name" value="RND_mfp"/>
    <property type="match status" value="1"/>
</dbReference>
<dbReference type="Pfam" id="PF25967">
    <property type="entry name" value="RND-MFP_C"/>
    <property type="match status" value="1"/>
</dbReference>
<dbReference type="InterPro" id="IPR058627">
    <property type="entry name" value="MdtA-like_C"/>
</dbReference>
<feature type="domain" description="Multidrug resistance protein MdtA-like barrel-sandwich hybrid" evidence="5">
    <location>
        <begin position="75"/>
        <end position="207"/>
    </location>
</feature>
<dbReference type="Pfam" id="PF25917">
    <property type="entry name" value="BSH_RND"/>
    <property type="match status" value="1"/>
</dbReference>
<keyword evidence="9" id="KW-1185">Reference proteome</keyword>
<dbReference type="InterPro" id="IPR058625">
    <property type="entry name" value="MdtA-like_BSH"/>
</dbReference>
<dbReference type="Gene3D" id="2.40.30.170">
    <property type="match status" value="1"/>
</dbReference>
<dbReference type="GO" id="GO:0015562">
    <property type="term" value="F:efflux transmembrane transporter activity"/>
    <property type="evidence" value="ECO:0007669"/>
    <property type="project" value="TreeGrafter"/>
</dbReference>
<protein>
    <submittedName>
        <fullName evidence="8">Efflux RND transporter periplasmic adaptor subunit</fullName>
    </submittedName>
</protein>
<dbReference type="Pfam" id="PF25876">
    <property type="entry name" value="HH_MFP_RND"/>
    <property type="match status" value="1"/>
</dbReference>
<dbReference type="Gene3D" id="1.10.287.470">
    <property type="entry name" value="Helix hairpin bin"/>
    <property type="match status" value="1"/>
</dbReference>
<gene>
    <name evidence="8" type="ORF">E4L98_15175</name>
</gene>
<evidence type="ECO:0000313" key="8">
    <source>
        <dbReference type="EMBL" id="TFW20228.1"/>
    </source>
</evidence>
<dbReference type="InterPro" id="IPR058792">
    <property type="entry name" value="Beta-barrel_RND_2"/>
</dbReference>
<feature type="domain" description="Multidrug resistance protein MdtA-like alpha-helical hairpin" evidence="4">
    <location>
        <begin position="113"/>
        <end position="178"/>
    </location>
</feature>
<evidence type="ECO:0000256" key="3">
    <source>
        <dbReference type="ARBA" id="ARBA00022448"/>
    </source>
</evidence>
<proteinExistence type="inferred from homology"/>
<evidence type="ECO:0000259" key="5">
    <source>
        <dbReference type="Pfam" id="PF25917"/>
    </source>
</evidence>
<feature type="domain" description="CusB-like beta-barrel" evidence="6">
    <location>
        <begin position="226"/>
        <end position="299"/>
    </location>
</feature>
<evidence type="ECO:0000259" key="6">
    <source>
        <dbReference type="Pfam" id="PF25954"/>
    </source>
</evidence>
<organism evidence="8 9">
    <name type="scientific">Duganella callida</name>
    <dbReference type="NCBI Taxonomy" id="2561932"/>
    <lineage>
        <taxon>Bacteria</taxon>
        <taxon>Pseudomonadati</taxon>
        <taxon>Pseudomonadota</taxon>
        <taxon>Betaproteobacteria</taxon>
        <taxon>Burkholderiales</taxon>
        <taxon>Oxalobacteraceae</taxon>
        <taxon>Telluria group</taxon>
        <taxon>Duganella</taxon>
    </lineage>
</organism>
<sequence>MQTNTTRKGHKPLAVGLIVIAAALIAAGVMSRRSEAEQLKESSTPVVPTVTLLTAVQTKGSAVELPARIEPWARAPIYARVSGYLKEWKVDIGAPVKAGQTLADIETPDLDQQLLQAKAELATARSNLTLAASTAKRWQGLLAADAVSHQEADEKAGDLAAKQSAVNAMQANVDRVQALQRYTRLVAPFDGVVTARNTDVGALINVGGAPGSELFVVSDISRLRVYVNVPQRQVAAIKVGDQAELTVPERPGKTFTATVQSLAQAINASSGAMLVQLTVQNDSRELLPGGYASISFKSAGDSNALSIPASALIFNKAGTQVATVGKDSRVVVKQVTVSRDLGNAVEVSAGIDRNDQVIANPPDGVATGDAVKVAAAKADASAKAKL</sequence>
<evidence type="ECO:0000259" key="4">
    <source>
        <dbReference type="Pfam" id="PF25876"/>
    </source>
</evidence>
<dbReference type="AlphaFoldDB" id="A0A4Y9SFV4"/>
<name>A0A4Y9SFV4_9BURK</name>
<comment type="similarity">
    <text evidence="2">Belongs to the membrane fusion protein (MFP) (TC 8.A.1) family.</text>
</comment>
<dbReference type="FunFam" id="2.40.30.170:FF:000010">
    <property type="entry name" value="Efflux RND transporter periplasmic adaptor subunit"/>
    <property type="match status" value="1"/>
</dbReference>
<dbReference type="InterPro" id="IPR006143">
    <property type="entry name" value="RND_pump_MFP"/>
</dbReference>
<evidence type="ECO:0000259" key="7">
    <source>
        <dbReference type="Pfam" id="PF25967"/>
    </source>
</evidence>
<dbReference type="GO" id="GO:1990281">
    <property type="term" value="C:efflux pump complex"/>
    <property type="evidence" value="ECO:0007669"/>
    <property type="project" value="TreeGrafter"/>
</dbReference>
<dbReference type="Pfam" id="PF25954">
    <property type="entry name" value="Beta-barrel_RND_2"/>
    <property type="match status" value="1"/>
</dbReference>
<evidence type="ECO:0000313" key="9">
    <source>
        <dbReference type="Proteomes" id="UP000297729"/>
    </source>
</evidence>
<dbReference type="PANTHER" id="PTHR30469:SF37">
    <property type="entry name" value="RAGD PROTEIN"/>
    <property type="match status" value="1"/>
</dbReference>
<reference evidence="8 9" key="1">
    <citation type="submission" date="2019-03" db="EMBL/GenBank/DDBJ databases">
        <title>Draft Genome Sequence of Duganella callidus sp. nov., a Novel Duganella Species Isolated from Cultivated Soil.</title>
        <authorList>
            <person name="Raths R."/>
            <person name="Peta V."/>
            <person name="Bucking H."/>
        </authorList>
    </citation>
    <scope>NUCLEOTIDE SEQUENCE [LARGE SCALE GENOMIC DNA]</scope>
    <source>
        <strain evidence="8 9">DN04</strain>
    </source>
</reference>
<evidence type="ECO:0000256" key="1">
    <source>
        <dbReference type="ARBA" id="ARBA00004196"/>
    </source>
</evidence>
<dbReference type="Gene3D" id="2.40.50.100">
    <property type="match status" value="1"/>
</dbReference>
<dbReference type="PANTHER" id="PTHR30469">
    <property type="entry name" value="MULTIDRUG RESISTANCE PROTEIN MDTA"/>
    <property type="match status" value="1"/>
</dbReference>
<dbReference type="EMBL" id="SPVG01000154">
    <property type="protein sequence ID" value="TFW20228.1"/>
    <property type="molecule type" value="Genomic_DNA"/>
</dbReference>
<evidence type="ECO:0000256" key="2">
    <source>
        <dbReference type="ARBA" id="ARBA00009477"/>
    </source>
</evidence>
<accession>A0A4Y9SFV4</accession>